<evidence type="ECO:0000256" key="7">
    <source>
        <dbReference type="ARBA" id="ARBA00023229"/>
    </source>
</evidence>
<dbReference type="Gene3D" id="3.20.20.20">
    <property type="entry name" value="Dihydropteroate synthase-like"/>
    <property type="match status" value="1"/>
</dbReference>
<feature type="domain" description="IspG C-terminal" evidence="9">
    <location>
        <begin position="211"/>
        <end position="287"/>
    </location>
</feature>
<dbReference type="InterPro" id="IPR036849">
    <property type="entry name" value="Enolase-like_C_sf"/>
</dbReference>
<dbReference type="EMBL" id="BARU01019665">
    <property type="protein sequence ID" value="GAH55384.1"/>
    <property type="molecule type" value="Genomic_DNA"/>
</dbReference>
<gene>
    <name evidence="10" type="ORF">S03H2_32365</name>
</gene>
<dbReference type="PANTHER" id="PTHR30454">
    <property type="entry name" value="4-HYDROXY-3-METHYLBUT-2-EN-1-YL DIPHOSPHATE SYNTHASE"/>
    <property type="match status" value="1"/>
</dbReference>
<dbReference type="GO" id="GO:0046429">
    <property type="term" value="F:4-hydroxy-3-methylbut-2-en-1-yl diphosphate synthase activity (ferredoxin)"/>
    <property type="evidence" value="ECO:0007669"/>
    <property type="project" value="InterPro"/>
</dbReference>
<feature type="non-terminal residue" evidence="10">
    <location>
        <position position="288"/>
    </location>
</feature>
<organism evidence="10">
    <name type="scientific">marine sediment metagenome</name>
    <dbReference type="NCBI Taxonomy" id="412755"/>
    <lineage>
        <taxon>unclassified sequences</taxon>
        <taxon>metagenomes</taxon>
        <taxon>ecological metagenomes</taxon>
    </lineage>
</organism>
<keyword evidence="6" id="KW-0411">Iron-sulfur</keyword>
<dbReference type="GO" id="GO:0051539">
    <property type="term" value="F:4 iron, 4 sulfur cluster binding"/>
    <property type="evidence" value="ECO:0007669"/>
    <property type="project" value="UniProtKB-KW"/>
</dbReference>
<dbReference type="SUPFAM" id="SSF56014">
    <property type="entry name" value="Nitrite and sulphite reductase 4Fe-4S domain-like"/>
    <property type="match status" value="1"/>
</dbReference>
<proteinExistence type="predicted"/>
<sequence>DIIRISIPDNESLKAFKKIKKLSPIPIVADIHFNYKLAIGAILAGADCIRINPGNIGGKERIIKIANASKKASIPIRVGVNVGSIKKETLDKFKGNIVDSLVASALETVDILEKSGFYKIKISAKASNVTETVLTYRKLSKLTDYPLHIGITEAGPLELGTIKSSIAVGSLLLDDVGDTIRISLTASPVKEVIVGRNILKSLGLLKEGIDIISCPTCARCDIDLIKLVKEFEKRTKDIKKYLKVAIMGCVVNGPGEAKQADIGIAAGKGEGVLFKKGEIIKKLSEEDL</sequence>
<evidence type="ECO:0000259" key="8">
    <source>
        <dbReference type="Pfam" id="PF04551"/>
    </source>
</evidence>
<dbReference type="InterPro" id="IPR011005">
    <property type="entry name" value="Dihydropteroate_synth-like_sf"/>
</dbReference>
<dbReference type="SUPFAM" id="SSF51604">
    <property type="entry name" value="Enolase C-terminal domain-like"/>
    <property type="match status" value="1"/>
</dbReference>
<dbReference type="GO" id="GO:0019288">
    <property type="term" value="P:isopentenyl diphosphate biosynthetic process, methylerythritol 4-phosphate pathway"/>
    <property type="evidence" value="ECO:0007669"/>
    <property type="project" value="TreeGrafter"/>
</dbReference>
<dbReference type="GO" id="GO:0046872">
    <property type="term" value="F:metal ion binding"/>
    <property type="evidence" value="ECO:0007669"/>
    <property type="project" value="UniProtKB-KW"/>
</dbReference>
<dbReference type="NCBIfam" id="NF001540">
    <property type="entry name" value="PRK00366.1"/>
    <property type="match status" value="1"/>
</dbReference>
<dbReference type="NCBIfam" id="TIGR00612">
    <property type="entry name" value="ispG_gcpE"/>
    <property type="match status" value="1"/>
</dbReference>
<evidence type="ECO:0000256" key="3">
    <source>
        <dbReference type="ARBA" id="ARBA00022723"/>
    </source>
</evidence>
<dbReference type="InterPro" id="IPR058579">
    <property type="entry name" value="IspG_C"/>
</dbReference>
<keyword evidence="2" id="KW-0004">4Fe-4S</keyword>
<protein>
    <recommendedName>
        <fullName evidence="11">4-hydroxy-3-methylbut-2-en-1-yl diphosphate synthase</fullName>
    </recommendedName>
</protein>
<keyword evidence="4" id="KW-0560">Oxidoreductase</keyword>
<accession>X1HNE6</accession>
<reference evidence="10" key="1">
    <citation type="journal article" date="2014" name="Front. Microbiol.">
        <title>High frequency of phylogenetically diverse reductive dehalogenase-homologous genes in deep subseafloor sedimentary metagenomes.</title>
        <authorList>
            <person name="Kawai M."/>
            <person name="Futagami T."/>
            <person name="Toyoda A."/>
            <person name="Takaki Y."/>
            <person name="Nishi S."/>
            <person name="Hori S."/>
            <person name="Arai W."/>
            <person name="Tsubouchi T."/>
            <person name="Morono Y."/>
            <person name="Uchiyama I."/>
            <person name="Ito T."/>
            <person name="Fujiyama A."/>
            <person name="Inagaki F."/>
            <person name="Takami H."/>
        </authorList>
    </citation>
    <scope>NUCLEOTIDE SEQUENCE</scope>
    <source>
        <strain evidence="10">Expedition CK06-06</strain>
    </source>
</reference>
<name>X1HNE6_9ZZZZ</name>
<dbReference type="Pfam" id="PF04551">
    <property type="entry name" value="GcpE"/>
    <property type="match status" value="1"/>
</dbReference>
<evidence type="ECO:0000256" key="1">
    <source>
        <dbReference type="ARBA" id="ARBA00001966"/>
    </source>
</evidence>
<feature type="domain" description="IspG TIM-barrel" evidence="8">
    <location>
        <begin position="1"/>
        <end position="195"/>
    </location>
</feature>
<keyword evidence="7" id="KW-0414">Isoprene biosynthesis</keyword>
<dbReference type="Pfam" id="PF26540">
    <property type="entry name" value="GcpE_C"/>
    <property type="match status" value="1"/>
</dbReference>
<comment type="cofactor">
    <cofactor evidence="1">
        <name>[4Fe-4S] cluster</name>
        <dbReference type="ChEBI" id="CHEBI:49883"/>
    </cofactor>
</comment>
<feature type="non-terminal residue" evidence="10">
    <location>
        <position position="1"/>
    </location>
</feature>
<evidence type="ECO:0000259" key="9">
    <source>
        <dbReference type="Pfam" id="PF26540"/>
    </source>
</evidence>
<keyword evidence="5" id="KW-0408">Iron</keyword>
<dbReference type="Gene3D" id="3.30.413.10">
    <property type="entry name" value="Sulfite Reductase Hemoprotein, domain 1"/>
    <property type="match status" value="1"/>
</dbReference>
<evidence type="ECO:0000256" key="6">
    <source>
        <dbReference type="ARBA" id="ARBA00023014"/>
    </source>
</evidence>
<dbReference type="InterPro" id="IPR045854">
    <property type="entry name" value="NO2/SO3_Rdtase_4Fe4S_sf"/>
</dbReference>
<dbReference type="InterPro" id="IPR058578">
    <property type="entry name" value="IspG_TIM"/>
</dbReference>
<dbReference type="PANTHER" id="PTHR30454:SF0">
    <property type="entry name" value="4-HYDROXY-3-METHYLBUT-2-EN-1-YL DIPHOSPHATE SYNTHASE (FERREDOXIN), CHLOROPLASTIC"/>
    <property type="match status" value="1"/>
</dbReference>
<evidence type="ECO:0008006" key="11">
    <source>
        <dbReference type="Google" id="ProtNLM"/>
    </source>
</evidence>
<evidence type="ECO:0000256" key="2">
    <source>
        <dbReference type="ARBA" id="ARBA00022485"/>
    </source>
</evidence>
<dbReference type="AlphaFoldDB" id="X1HNE6"/>
<dbReference type="InterPro" id="IPR004588">
    <property type="entry name" value="IspG_bac-typ"/>
</dbReference>
<comment type="caution">
    <text evidence="10">The sequence shown here is derived from an EMBL/GenBank/DDBJ whole genome shotgun (WGS) entry which is preliminary data.</text>
</comment>
<evidence type="ECO:0000256" key="5">
    <source>
        <dbReference type="ARBA" id="ARBA00023004"/>
    </source>
</evidence>
<evidence type="ECO:0000313" key="10">
    <source>
        <dbReference type="EMBL" id="GAH55384.1"/>
    </source>
</evidence>
<dbReference type="GO" id="GO:0016114">
    <property type="term" value="P:terpenoid biosynthetic process"/>
    <property type="evidence" value="ECO:0007669"/>
    <property type="project" value="InterPro"/>
</dbReference>
<evidence type="ECO:0000256" key="4">
    <source>
        <dbReference type="ARBA" id="ARBA00023002"/>
    </source>
</evidence>
<keyword evidence="3" id="KW-0479">Metal-binding</keyword>